<evidence type="ECO:0000256" key="4">
    <source>
        <dbReference type="ARBA" id="ARBA00022737"/>
    </source>
</evidence>
<dbReference type="SUPFAM" id="SSF52540">
    <property type="entry name" value="P-loop containing nucleoside triphosphate hydrolases"/>
    <property type="match status" value="2"/>
</dbReference>
<feature type="domain" description="ABC transporter" evidence="10">
    <location>
        <begin position="2"/>
        <end position="242"/>
    </location>
</feature>
<dbReference type="Gene3D" id="3.40.50.300">
    <property type="entry name" value="P-loop containing nucleotide triphosphate hydrolases"/>
    <property type="match status" value="2"/>
</dbReference>
<evidence type="ECO:0000313" key="11">
    <source>
        <dbReference type="EMBL" id="PNS01246.1"/>
    </source>
</evidence>
<reference evidence="11 12" key="1">
    <citation type="submission" date="2013-12" db="EMBL/GenBank/DDBJ databases">
        <title>Comparative genomics of Petrotoga isolates.</title>
        <authorList>
            <person name="Nesbo C.L."/>
            <person name="Charchuk R."/>
            <person name="Chow K."/>
        </authorList>
    </citation>
    <scope>NUCLEOTIDE SEQUENCE [LARGE SCALE GENOMIC DNA]</scope>
    <source>
        <strain evidence="11 12">DSM 10691</strain>
    </source>
</reference>
<dbReference type="InterPro" id="IPR017871">
    <property type="entry name" value="ABC_transporter-like_CS"/>
</dbReference>
<keyword evidence="7" id="KW-1278">Translocase</keyword>
<dbReference type="GO" id="GO:0016887">
    <property type="term" value="F:ATP hydrolysis activity"/>
    <property type="evidence" value="ECO:0007669"/>
    <property type="project" value="InterPro"/>
</dbReference>
<dbReference type="FunFam" id="3.40.50.300:FF:000127">
    <property type="entry name" value="Ribose import ATP-binding protein RbsA"/>
    <property type="match status" value="1"/>
</dbReference>
<evidence type="ECO:0000256" key="8">
    <source>
        <dbReference type="ARBA" id="ARBA00023136"/>
    </source>
</evidence>
<accession>A0A2K1PEM9</accession>
<keyword evidence="5" id="KW-0547">Nucleotide-binding</keyword>
<proteinExistence type="predicted"/>
<dbReference type="Pfam" id="PF00005">
    <property type="entry name" value="ABC_tran"/>
    <property type="match status" value="2"/>
</dbReference>
<dbReference type="InterPro" id="IPR003439">
    <property type="entry name" value="ABC_transporter-like_ATP-bd"/>
</dbReference>
<dbReference type="GO" id="GO:0005886">
    <property type="term" value="C:plasma membrane"/>
    <property type="evidence" value="ECO:0007669"/>
    <property type="project" value="UniProtKB-SubCell"/>
</dbReference>
<evidence type="ECO:0000259" key="10">
    <source>
        <dbReference type="PROSITE" id="PS50893"/>
    </source>
</evidence>
<gene>
    <name evidence="11" type="ORF">X928_03175</name>
</gene>
<dbReference type="InterPro" id="IPR003593">
    <property type="entry name" value="AAA+_ATPase"/>
</dbReference>
<dbReference type="InterPro" id="IPR050107">
    <property type="entry name" value="ABC_carbohydrate_import_ATPase"/>
</dbReference>
<dbReference type="Proteomes" id="UP000236199">
    <property type="component" value="Unassembled WGS sequence"/>
</dbReference>
<keyword evidence="3" id="KW-1003">Cell membrane</keyword>
<evidence type="ECO:0000256" key="7">
    <source>
        <dbReference type="ARBA" id="ARBA00022967"/>
    </source>
</evidence>
<evidence type="ECO:0000256" key="9">
    <source>
        <dbReference type="SAM" id="Coils"/>
    </source>
</evidence>
<dbReference type="PANTHER" id="PTHR43790:SF9">
    <property type="entry name" value="GALACTOFURANOSE TRANSPORTER ATP-BINDING PROTEIN YTFR"/>
    <property type="match status" value="1"/>
</dbReference>
<dbReference type="GO" id="GO:0005524">
    <property type="term" value="F:ATP binding"/>
    <property type="evidence" value="ECO:0007669"/>
    <property type="project" value="UniProtKB-KW"/>
</dbReference>
<keyword evidence="6" id="KW-0067">ATP-binding</keyword>
<keyword evidence="12" id="KW-1185">Reference proteome</keyword>
<keyword evidence="2" id="KW-0813">Transport</keyword>
<evidence type="ECO:0000256" key="2">
    <source>
        <dbReference type="ARBA" id="ARBA00022448"/>
    </source>
</evidence>
<evidence type="ECO:0000256" key="3">
    <source>
        <dbReference type="ARBA" id="ARBA00022475"/>
    </source>
</evidence>
<dbReference type="InterPro" id="IPR027417">
    <property type="entry name" value="P-loop_NTPase"/>
</dbReference>
<dbReference type="SMART" id="SM00382">
    <property type="entry name" value="AAA"/>
    <property type="match status" value="2"/>
</dbReference>
<feature type="coiled-coil region" evidence="9">
    <location>
        <begin position="373"/>
        <end position="400"/>
    </location>
</feature>
<dbReference type="PROSITE" id="PS50893">
    <property type="entry name" value="ABC_TRANSPORTER_2"/>
    <property type="match status" value="2"/>
</dbReference>
<feature type="domain" description="ABC transporter" evidence="10">
    <location>
        <begin position="246"/>
        <end position="496"/>
    </location>
</feature>
<dbReference type="EMBL" id="AZRM01000015">
    <property type="protein sequence ID" value="PNS01246.1"/>
    <property type="molecule type" value="Genomic_DNA"/>
</dbReference>
<dbReference type="AlphaFoldDB" id="A0A2K1PEM9"/>
<dbReference type="CDD" id="cd03216">
    <property type="entry name" value="ABC_Carb_Monos_I"/>
    <property type="match status" value="1"/>
</dbReference>
<comment type="subcellular location">
    <subcellularLocation>
        <location evidence="1">Cell membrane</location>
        <topology evidence="1">Peripheral membrane protein</topology>
    </subcellularLocation>
</comment>
<organism evidence="11 12">
    <name type="scientific">Petrotoga miotherma DSM 10691</name>
    <dbReference type="NCBI Taxonomy" id="1434326"/>
    <lineage>
        <taxon>Bacteria</taxon>
        <taxon>Thermotogati</taxon>
        <taxon>Thermotogota</taxon>
        <taxon>Thermotogae</taxon>
        <taxon>Petrotogales</taxon>
        <taxon>Petrotogaceae</taxon>
        <taxon>Petrotoga</taxon>
    </lineage>
</organism>
<protein>
    <submittedName>
        <fullName evidence="11">D-ribose transporter ATP binding protein</fullName>
    </submittedName>
</protein>
<keyword evidence="4" id="KW-0677">Repeat</keyword>
<evidence type="ECO:0000256" key="6">
    <source>
        <dbReference type="ARBA" id="ARBA00022840"/>
    </source>
</evidence>
<sequence>MLELINIGKSFSSVKVLKNINLKINRNEIHAIVGENGAGKSTLMKIIYGEHSPTEGTLIINGEKRNHYSPSEALHEGIVMVHQESSLVPTLSVYENIFLGRWNSSKTNKNYLVKKKELISLTREILRKMGVYHISPEKRVSSLSIGDKQIVEIAKSLSFNPKILILDEPTAALSIEETNILFSILKTLKENGVTILYISHRLEEIFQIAERVTVLRNGEIVYNDFVNKININELISKMIGREITNKYPEKINKTSGKIVLQVVDLTSSYFKKITFEIHEGEILGISGLMGCGSTQMGESLFGLRKINGGNIHYYGERFFPKNPSICIKHGIFYVPADRHSLGLVLKRSVKENYTLPNLDFFAKYGILKINKEKQDCYRTINQLNIKISNLNQKVENLSGGNQQKLVIGKWIVRQPKLLIMDEPTRGVDVGAKYEIYKKIYELSSKGIAILLISTDIDEIHNLCDRILVMSEGRITGTLYPENSTKEEILALAVKGKEDINSQEFEVINN</sequence>
<evidence type="ECO:0000256" key="5">
    <source>
        <dbReference type="ARBA" id="ARBA00022741"/>
    </source>
</evidence>
<evidence type="ECO:0000313" key="12">
    <source>
        <dbReference type="Proteomes" id="UP000236199"/>
    </source>
</evidence>
<keyword evidence="9" id="KW-0175">Coiled coil</keyword>
<name>A0A2K1PEM9_9BACT</name>
<evidence type="ECO:0000256" key="1">
    <source>
        <dbReference type="ARBA" id="ARBA00004202"/>
    </source>
</evidence>
<dbReference type="PANTHER" id="PTHR43790">
    <property type="entry name" value="CARBOHYDRATE TRANSPORT ATP-BINDING PROTEIN MG119-RELATED"/>
    <property type="match status" value="1"/>
</dbReference>
<comment type="caution">
    <text evidence="11">The sequence shown here is derived from an EMBL/GenBank/DDBJ whole genome shotgun (WGS) entry which is preliminary data.</text>
</comment>
<dbReference type="CDD" id="cd03215">
    <property type="entry name" value="ABC_Carb_Monos_II"/>
    <property type="match status" value="1"/>
</dbReference>
<dbReference type="PROSITE" id="PS00211">
    <property type="entry name" value="ABC_TRANSPORTER_1"/>
    <property type="match status" value="1"/>
</dbReference>
<keyword evidence="8" id="KW-0472">Membrane</keyword>